<proteinExistence type="inferred from homology"/>
<dbReference type="InterPro" id="IPR036390">
    <property type="entry name" value="WH_DNA-bd_sf"/>
</dbReference>
<evidence type="ECO:0000259" key="6">
    <source>
        <dbReference type="PROSITE" id="PS50949"/>
    </source>
</evidence>
<accession>A0A653WJL8</accession>
<keyword evidence="2" id="KW-0663">Pyridoxal phosphate</keyword>
<dbReference type="PANTHER" id="PTHR46577:SF2">
    <property type="entry name" value="TRANSCRIPTIONAL REGULATORY PROTEIN"/>
    <property type="match status" value="1"/>
</dbReference>
<dbReference type="PANTHER" id="PTHR46577">
    <property type="entry name" value="HTH-TYPE TRANSCRIPTIONAL REGULATORY PROTEIN GABR"/>
    <property type="match status" value="1"/>
</dbReference>
<reference evidence="7 8" key="1">
    <citation type="submission" date="2019-10" db="EMBL/GenBank/DDBJ databases">
        <authorList>
            <person name="Karimi E."/>
        </authorList>
    </citation>
    <scope>NUCLEOTIDE SEQUENCE [LARGE SCALE GENOMIC DNA]</scope>
    <source>
        <strain evidence="7">Maribacter sp. 151</strain>
    </source>
</reference>
<evidence type="ECO:0000256" key="3">
    <source>
        <dbReference type="ARBA" id="ARBA00023015"/>
    </source>
</evidence>
<dbReference type="InterPro" id="IPR051446">
    <property type="entry name" value="HTH_trans_reg/aminotransferase"/>
</dbReference>
<dbReference type="CDD" id="cd00609">
    <property type="entry name" value="AAT_like"/>
    <property type="match status" value="1"/>
</dbReference>
<dbReference type="CDD" id="cd07377">
    <property type="entry name" value="WHTH_GntR"/>
    <property type="match status" value="1"/>
</dbReference>
<evidence type="ECO:0000256" key="1">
    <source>
        <dbReference type="ARBA" id="ARBA00005384"/>
    </source>
</evidence>
<evidence type="ECO:0000256" key="2">
    <source>
        <dbReference type="ARBA" id="ARBA00022898"/>
    </source>
</evidence>
<protein>
    <recommendedName>
        <fullName evidence="6">HTH gntR-type domain-containing protein</fullName>
    </recommendedName>
</protein>
<dbReference type="GO" id="GO:0003700">
    <property type="term" value="F:DNA-binding transcription factor activity"/>
    <property type="evidence" value="ECO:0007669"/>
    <property type="project" value="InterPro"/>
</dbReference>
<dbReference type="InterPro" id="IPR015421">
    <property type="entry name" value="PyrdxlP-dep_Trfase_major"/>
</dbReference>
<keyword evidence="4" id="KW-0238">DNA-binding</keyword>
<keyword evidence="5" id="KW-0804">Transcription</keyword>
<dbReference type="Gene3D" id="1.10.10.10">
    <property type="entry name" value="Winged helix-like DNA-binding domain superfamily/Winged helix DNA-binding domain"/>
    <property type="match status" value="1"/>
</dbReference>
<evidence type="ECO:0000313" key="7">
    <source>
        <dbReference type="EMBL" id="VXC12643.1"/>
    </source>
</evidence>
<dbReference type="InterPro" id="IPR000524">
    <property type="entry name" value="Tscrpt_reg_HTH_GntR"/>
</dbReference>
<dbReference type="SMART" id="SM00345">
    <property type="entry name" value="HTH_GNTR"/>
    <property type="match status" value="1"/>
</dbReference>
<evidence type="ECO:0000256" key="5">
    <source>
        <dbReference type="ARBA" id="ARBA00023163"/>
    </source>
</evidence>
<keyword evidence="3" id="KW-0805">Transcription regulation</keyword>
<dbReference type="RefSeq" id="WP_159303785.1">
    <property type="nucleotide sequence ID" value="NZ_LR733271.1"/>
</dbReference>
<name>A0A653WJL8_9FLAO</name>
<evidence type="ECO:0000313" key="8">
    <source>
        <dbReference type="Proteomes" id="UP000430202"/>
    </source>
</evidence>
<dbReference type="AlphaFoldDB" id="A0A653WJL8"/>
<dbReference type="InterPro" id="IPR015422">
    <property type="entry name" value="PyrdxlP-dep_Trfase_small"/>
</dbReference>
<dbReference type="InterPro" id="IPR004839">
    <property type="entry name" value="Aminotransferase_I/II_large"/>
</dbReference>
<dbReference type="EMBL" id="CABWLR010000006">
    <property type="protein sequence ID" value="VXC12643.1"/>
    <property type="molecule type" value="Genomic_DNA"/>
</dbReference>
<dbReference type="Proteomes" id="UP000430202">
    <property type="component" value="Unassembled WGS sequence"/>
</dbReference>
<comment type="similarity">
    <text evidence="1">In the C-terminal section; belongs to the class-I pyridoxal-phosphate-dependent aminotransferase family.</text>
</comment>
<evidence type="ECO:0000256" key="4">
    <source>
        <dbReference type="ARBA" id="ARBA00023125"/>
    </source>
</evidence>
<dbReference type="InterPro" id="IPR036388">
    <property type="entry name" value="WH-like_DNA-bd_sf"/>
</dbReference>
<dbReference type="InterPro" id="IPR015424">
    <property type="entry name" value="PyrdxlP-dep_Trfase"/>
</dbReference>
<feature type="domain" description="HTH gntR-type" evidence="6">
    <location>
        <begin position="3"/>
        <end position="71"/>
    </location>
</feature>
<dbReference type="Gene3D" id="3.90.1150.10">
    <property type="entry name" value="Aspartate Aminotransferase, domain 1"/>
    <property type="match status" value="1"/>
</dbReference>
<keyword evidence="8" id="KW-1185">Reference proteome</keyword>
<dbReference type="Pfam" id="PF00155">
    <property type="entry name" value="Aminotran_1_2"/>
    <property type="match status" value="1"/>
</dbReference>
<dbReference type="GO" id="GO:0030170">
    <property type="term" value="F:pyridoxal phosphate binding"/>
    <property type="evidence" value="ECO:0007669"/>
    <property type="project" value="InterPro"/>
</dbReference>
<dbReference type="Pfam" id="PF00392">
    <property type="entry name" value="GntR"/>
    <property type="match status" value="1"/>
</dbReference>
<dbReference type="PROSITE" id="PS50949">
    <property type="entry name" value="HTH_GNTR"/>
    <property type="match status" value="1"/>
</dbReference>
<gene>
    <name evidence="7" type="ORF">MARI151_60108</name>
</gene>
<dbReference type="GO" id="GO:0003677">
    <property type="term" value="F:DNA binding"/>
    <property type="evidence" value="ECO:0007669"/>
    <property type="project" value="UniProtKB-KW"/>
</dbReference>
<dbReference type="SUPFAM" id="SSF46785">
    <property type="entry name" value="Winged helix' DNA-binding domain"/>
    <property type="match status" value="1"/>
</dbReference>
<sequence>MNNFKFEKIAQSIEEKIHHGIFEVGHKLPSVRAACNEFAVSPSTVFKAYYELEAKGLIEARNKSGYYVSLSATQLKKVKHLKEKITGTKNSATKAKNVDEMIEEIERSKLGNIEVDFSSATPSIEMLPIKKLYKSLQTSILHNKHNLIPYENPNGSIELRKQILLQLINGSKAYSIDDVIITAGCLEAIGICINILTENGDNILIADSSYYNIISSLKNKNVKIHTYDFNQSSNFDSKAFEQVLIEKQITLCLITSNFHNPTGVTLDTSVKEKIVAIATKININIIEDDVYGDLYFEKNKPATLKQFDTKGIVYYCSSFSKTLAPGFRIGYCITGSKSQEFTKQKRLLSLGTNSITQAALVDFMKTGRFDLNLKSLRKQLHLNMLKYGNAILNYFPSEINVEIPKGGYVFWIAFSASFDGYEFYRKVLKEKILITPGEIFSANGYYKNYIRISYSEPYNEKIEDALKQIGKLARKHTEKTTTK</sequence>
<dbReference type="Gene3D" id="3.40.640.10">
    <property type="entry name" value="Type I PLP-dependent aspartate aminotransferase-like (Major domain)"/>
    <property type="match status" value="1"/>
</dbReference>
<dbReference type="SUPFAM" id="SSF53383">
    <property type="entry name" value="PLP-dependent transferases"/>
    <property type="match status" value="1"/>
</dbReference>
<organism evidence="7 8">
    <name type="scientific">Maribacter litoralis</name>
    <dbReference type="NCBI Taxonomy" id="2059726"/>
    <lineage>
        <taxon>Bacteria</taxon>
        <taxon>Pseudomonadati</taxon>
        <taxon>Bacteroidota</taxon>
        <taxon>Flavobacteriia</taxon>
        <taxon>Flavobacteriales</taxon>
        <taxon>Flavobacteriaceae</taxon>
        <taxon>Maribacter</taxon>
    </lineage>
</organism>